<evidence type="ECO:0008006" key="3">
    <source>
        <dbReference type="Google" id="ProtNLM"/>
    </source>
</evidence>
<protein>
    <recommendedName>
        <fullName evidence="3">Phge_HK97_gp10, phage protein, HK97 gp10 family</fullName>
    </recommendedName>
</protein>
<dbReference type="EMBL" id="LR796275">
    <property type="protein sequence ID" value="CAB4133902.1"/>
    <property type="molecule type" value="Genomic_DNA"/>
</dbReference>
<reference evidence="2" key="1">
    <citation type="submission" date="2020-05" db="EMBL/GenBank/DDBJ databases">
        <authorList>
            <person name="Chiriac C."/>
            <person name="Salcher M."/>
            <person name="Ghai R."/>
            <person name="Kavagutti S V."/>
        </authorList>
    </citation>
    <scope>NUCLEOTIDE SEQUENCE</scope>
</reference>
<sequence>MAVTHQFEVEGMEALFKKMDDLRDEIGKGKTDKIWRQVMTYAMEPVLQDCVSTAPYDPNSKDGHMRDHIYMAVHKPKSRDKGSASYQGELYMARVTVSPIRDSTTWHTRINKRGNFQTTTRGKKPVAVSMEFGNAHVAAQPFIRQSLSTNIDNVTSRLGEAIMAQINRLAEKKV</sequence>
<evidence type="ECO:0000313" key="1">
    <source>
        <dbReference type="EMBL" id="CAB4133902.1"/>
    </source>
</evidence>
<accession>A0A6J5TBG0</accession>
<evidence type="ECO:0000313" key="2">
    <source>
        <dbReference type="EMBL" id="CAB4242009.1"/>
    </source>
</evidence>
<name>A0A6J5TBG0_9CAUD</name>
<proteinExistence type="predicted"/>
<dbReference type="EMBL" id="LR797827">
    <property type="protein sequence ID" value="CAB4242009.1"/>
    <property type="molecule type" value="Genomic_DNA"/>
</dbReference>
<gene>
    <name evidence="1" type="ORF">UFOVP263_48</name>
    <name evidence="2" type="ORF">UFOVP91_14</name>
</gene>
<organism evidence="2">
    <name type="scientific">uncultured Caudovirales phage</name>
    <dbReference type="NCBI Taxonomy" id="2100421"/>
    <lineage>
        <taxon>Viruses</taxon>
        <taxon>Duplodnaviria</taxon>
        <taxon>Heunggongvirae</taxon>
        <taxon>Uroviricota</taxon>
        <taxon>Caudoviricetes</taxon>
        <taxon>Peduoviridae</taxon>
        <taxon>Maltschvirus</taxon>
        <taxon>Maltschvirus maltsch</taxon>
    </lineage>
</organism>